<dbReference type="NCBIfam" id="TIGR00528">
    <property type="entry name" value="gcvT"/>
    <property type="match status" value="1"/>
</dbReference>
<proteinExistence type="inferred from homology"/>
<dbReference type="HOGENOM" id="CLU_007884_10_2_0"/>
<dbReference type="AlphaFoldDB" id="D5EGL3"/>
<dbReference type="FunFam" id="3.30.70.1400:FF:000001">
    <property type="entry name" value="Aminomethyltransferase"/>
    <property type="match status" value="1"/>
</dbReference>
<comment type="subunit">
    <text evidence="7">The glycine cleavage system is composed of four proteins: P, T, L and H.</text>
</comment>
<keyword evidence="3 7" id="KW-0032">Aminotransferase</keyword>
<dbReference type="GO" id="GO:0019464">
    <property type="term" value="P:glycine decarboxylation via glycine cleavage system"/>
    <property type="evidence" value="ECO:0007669"/>
    <property type="project" value="UniProtKB-UniRule"/>
</dbReference>
<dbReference type="KEGG" id="aco:Amico_1579"/>
<dbReference type="InterPro" id="IPR029043">
    <property type="entry name" value="GcvT/YgfZ_C"/>
</dbReference>
<dbReference type="NCBIfam" id="NF001567">
    <property type="entry name" value="PRK00389.1"/>
    <property type="match status" value="1"/>
</dbReference>
<accession>D5EGL3</accession>
<dbReference type="STRING" id="572547.Amico_1579"/>
<dbReference type="EMBL" id="CP001997">
    <property type="protein sequence ID" value="ADE57695.1"/>
    <property type="molecule type" value="Genomic_DNA"/>
</dbReference>
<comment type="function">
    <text evidence="7">The glycine cleavage system catalyzes the degradation of glycine.</text>
</comment>
<comment type="catalytic activity">
    <reaction evidence="6 7">
        <text>N(6)-[(R)-S(8)-aminomethyldihydrolipoyl]-L-lysyl-[protein] + (6S)-5,6,7,8-tetrahydrofolate = N(6)-[(R)-dihydrolipoyl]-L-lysyl-[protein] + (6R)-5,10-methylene-5,6,7,8-tetrahydrofolate + NH4(+)</text>
        <dbReference type="Rhea" id="RHEA:16945"/>
        <dbReference type="Rhea" id="RHEA-COMP:10475"/>
        <dbReference type="Rhea" id="RHEA-COMP:10492"/>
        <dbReference type="ChEBI" id="CHEBI:15636"/>
        <dbReference type="ChEBI" id="CHEBI:28938"/>
        <dbReference type="ChEBI" id="CHEBI:57453"/>
        <dbReference type="ChEBI" id="CHEBI:83100"/>
        <dbReference type="ChEBI" id="CHEBI:83143"/>
        <dbReference type="EC" id="2.1.2.10"/>
    </reaction>
</comment>
<dbReference type="SUPFAM" id="SSF101790">
    <property type="entry name" value="Aminomethyltransferase beta-barrel domain"/>
    <property type="match status" value="1"/>
</dbReference>
<dbReference type="InterPro" id="IPR027266">
    <property type="entry name" value="TrmE/GcvT-like"/>
</dbReference>
<dbReference type="Proteomes" id="UP000002366">
    <property type="component" value="Chromosome"/>
</dbReference>
<dbReference type="HAMAP" id="MF_00259">
    <property type="entry name" value="GcvT"/>
    <property type="match status" value="1"/>
</dbReference>
<name>D5EGL3_AMICL</name>
<dbReference type="PANTHER" id="PTHR43757">
    <property type="entry name" value="AMINOMETHYLTRANSFERASE"/>
    <property type="match status" value="1"/>
</dbReference>
<evidence type="ECO:0000313" key="12">
    <source>
        <dbReference type="Proteomes" id="UP000002366"/>
    </source>
</evidence>
<feature type="domain" description="Aminomethyltransferase C-terminal" evidence="10">
    <location>
        <begin position="281"/>
        <end position="357"/>
    </location>
</feature>
<evidence type="ECO:0000256" key="2">
    <source>
        <dbReference type="ARBA" id="ARBA00012616"/>
    </source>
</evidence>
<dbReference type="InterPro" id="IPR006223">
    <property type="entry name" value="GcvT"/>
</dbReference>
<evidence type="ECO:0000259" key="10">
    <source>
        <dbReference type="Pfam" id="PF08669"/>
    </source>
</evidence>
<dbReference type="InterPro" id="IPR028896">
    <property type="entry name" value="GcvT/YgfZ/DmdA"/>
</dbReference>
<dbReference type="Gene3D" id="3.30.70.1400">
    <property type="entry name" value="Aminomethyltransferase beta-barrel domains"/>
    <property type="match status" value="1"/>
</dbReference>
<dbReference type="PANTHER" id="PTHR43757:SF2">
    <property type="entry name" value="AMINOMETHYLTRANSFERASE, MITOCHONDRIAL"/>
    <property type="match status" value="1"/>
</dbReference>
<dbReference type="EC" id="2.1.2.10" evidence="2 7"/>
<dbReference type="Gene3D" id="2.40.30.110">
    <property type="entry name" value="Aminomethyltransferase beta-barrel domains"/>
    <property type="match status" value="1"/>
</dbReference>
<dbReference type="InterPro" id="IPR022903">
    <property type="entry name" value="GcvT_bac"/>
</dbReference>
<dbReference type="PIRSF" id="PIRSF006487">
    <property type="entry name" value="GcvT"/>
    <property type="match status" value="1"/>
</dbReference>
<dbReference type="Pfam" id="PF08669">
    <property type="entry name" value="GCV_T_C"/>
    <property type="match status" value="1"/>
</dbReference>
<dbReference type="GO" id="GO:0005829">
    <property type="term" value="C:cytosol"/>
    <property type="evidence" value="ECO:0007669"/>
    <property type="project" value="TreeGrafter"/>
</dbReference>
<evidence type="ECO:0000256" key="8">
    <source>
        <dbReference type="PIRSR" id="PIRSR006487-1"/>
    </source>
</evidence>
<comment type="similarity">
    <text evidence="1 7">Belongs to the GcvT family.</text>
</comment>
<evidence type="ECO:0000256" key="4">
    <source>
        <dbReference type="ARBA" id="ARBA00022679"/>
    </source>
</evidence>
<gene>
    <name evidence="7" type="primary">gcvT</name>
    <name evidence="11" type="ordered locus">Amico_1579</name>
</gene>
<evidence type="ECO:0000259" key="9">
    <source>
        <dbReference type="Pfam" id="PF01571"/>
    </source>
</evidence>
<dbReference type="Gene3D" id="4.10.1250.10">
    <property type="entry name" value="Aminomethyltransferase fragment"/>
    <property type="match status" value="1"/>
</dbReference>
<keyword evidence="12" id="KW-1185">Reference proteome</keyword>
<dbReference type="Pfam" id="PF01571">
    <property type="entry name" value="GCV_T"/>
    <property type="match status" value="1"/>
</dbReference>
<dbReference type="RefSeq" id="WP_013048958.1">
    <property type="nucleotide sequence ID" value="NC_014011.1"/>
</dbReference>
<dbReference type="GO" id="GO:0008483">
    <property type="term" value="F:transaminase activity"/>
    <property type="evidence" value="ECO:0007669"/>
    <property type="project" value="UniProtKB-KW"/>
</dbReference>
<feature type="domain" description="GCVT N-terminal" evidence="9">
    <location>
        <begin position="6"/>
        <end position="262"/>
    </location>
</feature>
<dbReference type="InterPro" id="IPR006222">
    <property type="entry name" value="GCVT_N"/>
</dbReference>
<dbReference type="eggNOG" id="COG0404">
    <property type="taxonomic scope" value="Bacteria"/>
</dbReference>
<evidence type="ECO:0000313" key="11">
    <source>
        <dbReference type="EMBL" id="ADE57695.1"/>
    </source>
</evidence>
<dbReference type="GO" id="GO:0004047">
    <property type="term" value="F:aminomethyltransferase activity"/>
    <property type="evidence" value="ECO:0007669"/>
    <property type="project" value="UniProtKB-UniRule"/>
</dbReference>
<dbReference type="GO" id="GO:0005960">
    <property type="term" value="C:glycine cleavage complex"/>
    <property type="evidence" value="ECO:0007669"/>
    <property type="project" value="InterPro"/>
</dbReference>
<evidence type="ECO:0000256" key="3">
    <source>
        <dbReference type="ARBA" id="ARBA00022576"/>
    </source>
</evidence>
<evidence type="ECO:0000256" key="5">
    <source>
        <dbReference type="ARBA" id="ARBA00031395"/>
    </source>
</evidence>
<evidence type="ECO:0000256" key="7">
    <source>
        <dbReference type="HAMAP-Rule" id="MF_00259"/>
    </source>
</evidence>
<protein>
    <recommendedName>
        <fullName evidence="2 7">Aminomethyltransferase</fullName>
        <ecNumber evidence="2 7">2.1.2.10</ecNumber>
    </recommendedName>
    <alternativeName>
        <fullName evidence="5 7">Glycine cleavage system T protein</fullName>
    </alternativeName>
</protein>
<dbReference type="Gene3D" id="3.30.1360.120">
    <property type="entry name" value="Probable tRNA modification gtpase trme, domain 1"/>
    <property type="match status" value="1"/>
</dbReference>
<dbReference type="FunFam" id="4.10.1250.10:FF:000001">
    <property type="entry name" value="Aminomethyltransferase"/>
    <property type="match status" value="1"/>
</dbReference>
<organism evidence="11 12">
    <name type="scientific">Aminobacterium colombiense (strain DSM 12261 / ALA-1)</name>
    <dbReference type="NCBI Taxonomy" id="572547"/>
    <lineage>
        <taxon>Bacteria</taxon>
        <taxon>Thermotogati</taxon>
        <taxon>Synergistota</taxon>
        <taxon>Synergistia</taxon>
        <taxon>Synergistales</taxon>
        <taxon>Aminobacteriaceae</taxon>
        <taxon>Aminobacterium</taxon>
    </lineage>
</organism>
<feature type="binding site" evidence="8">
    <location>
        <position position="196"/>
    </location>
    <ligand>
        <name>substrate</name>
    </ligand>
</feature>
<dbReference type="SUPFAM" id="SSF103025">
    <property type="entry name" value="Folate-binding domain"/>
    <property type="match status" value="1"/>
</dbReference>
<reference evidence="11 12" key="1">
    <citation type="journal article" date="2010" name="Stand. Genomic Sci.">
        <title>Complete genome sequence of Aminobacterium colombiense type strain (ALA-1).</title>
        <authorList>
            <person name="Chertkov O."/>
            <person name="Sikorski J."/>
            <person name="Brambilla E."/>
            <person name="Lapidus A."/>
            <person name="Copeland A."/>
            <person name="Glavina Del Rio T."/>
            <person name="Nolan M."/>
            <person name="Lucas S."/>
            <person name="Tice H."/>
            <person name="Cheng J.F."/>
            <person name="Han C."/>
            <person name="Detter J.C."/>
            <person name="Bruce D."/>
            <person name="Tapia R."/>
            <person name="Goodwin L."/>
            <person name="Pitluck S."/>
            <person name="Liolios K."/>
            <person name="Ivanova N."/>
            <person name="Mavromatis K."/>
            <person name="Ovchinnikova G."/>
            <person name="Pati A."/>
            <person name="Chen A."/>
            <person name="Palaniappan K."/>
            <person name="Land M."/>
            <person name="Hauser L."/>
            <person name="Chang Y.J."/>
            <person name="Jeffries C.D."/>
            <person name="Spring S."/>
            <person name="Rohde M."/>
            <person name="Goker M."/>
            <person name="Bristow J."/>
            <person name="Eisen J.A."/>
            <person name="Markowitz V."/>
            <person name="Hugenholtz P."/>
            <person name="Kyrpides N.C."/>
            <person name="Klenk H.P."/>
        </authorList>
    </citation>
    <scope>NUCLEOTIDE SEQUENCE [LARGE SCALE GENOMIC DNA]</scope>
    <source>
        <strain evidence="12">DSM 12261 / ALA-1</strain>
    </source>
</reference>
<sequence>MRRTIFYEKHLAHGGKMVDFGGWELPVQYTAGIVEEHKRVRSAAGLFDVSHMGEVRVAGPKAEAWLQNMMTNDITAMENGQVIYTFMCYPNGGVVDDLLVYKVSTENYFLVINASNTDKDVLWFHDHVTEGVTVENLSPQYSELALQGPKAEEILKKIANFDPASLGFFRFVENVKVAGVDALVSRTGYTGEDGFEIYMPWDEGAPVWDAVMKAGEEFGILPAGLGCRDSLRFEAGLPLYGHELAAYITPLEAGLGFFVKLNTEFIGRHALAALKENGVPRKIVGLEMIDKGIPREQYEVRAQGRTVGRVTTGGYSPSLDKSIASALVEASAADEEEMFIVIHGKEKKAKKIKRPFYQKHYKR</sequence>
<keyword evidence="4 7" id="KW-0808">Transferase</keyword>
<dbReference type="InterPro" id="IPR013977">
    <property type="entry name" value="GcvT_C"/>
</dbReference>
<evidence type="ECO:0000256" key="1">
    <source>
        <dbReference type="ARBA" id="ARBA00008609"/>
    </source>
</evidence>
<evidence type="ECO:0000256" key="6">
    <source>
        <dbReference type="ARBA" id="ARBA00047665"/>
    </source>
</evidence>